<dbReference type="UniPathway" id="UPA00326"/>
<comment type="cofactor">
    <cofactor evidence="1">
        <name>Fe cation</name>
        <dbReference type="ChEBI" id="CHEBI:24875"/>
    </cofactor>
</comment>
<dbReference type="PROSITE" id="PS00368">
    <property type="entry name" value="RIBORED_SMALL"/>
    <property type="match status" value="1"/>
</dbReference>
<keyword evidence="4" id="KW-0560">Oxidoreductase</keyword>
<keyword evidence="6" id="KW-0812">Transmembrane</keyword>
<evidence type="ECO:0000256" key="5">
    <source>
        <dbReference type="ARBA" id="ARBA00023004"/>
    </source>
</evidence>
<dbReference type="InterPro" id="IPR000358">
    <property type="entry name" value="RNR_small_fam"/>
</dbReference>
<name>A0A0K0VLK6_9VIRU</name>
<reference evidence="7" key="1">
    <citation type="journal article" date="2015" name="BMC Evol. Biol.">
        <title>Characterization of fossilized relatives of the White Spot Syndrome Virus in genomes of decapod crustaceans.</title>
        <authorList>
            <person name="Rozenberg A."/>
            <person name="Brand P."/>
            <person name="Rivera N."/>
            <person name="Leese F."/>
            <person name="Schubart C.D."/>
        </authorList>
    </citation>
    <scope>NUCLEOTIDE SEQUENCE</scope>
    <source>
        <strain evidence="7">747*9</strain>
    </source>
</reference>
<evidence type="ECO:0000256" key="2">
    <source>
        <dbReference type="ARBA" id="ARBA00009303"/>
    </source>
</evidence>
<organism evidence="7">
    <name type="scientific">Metopaulias depressus WSSV-like virus</name>
    <dbReference type="NCBI Taxonomy" id="1675544"/>
    <lineage>
        <taxon>Viruses</taxon>
        <taxon>Viruses incertae sedis</taxon>
        <taxon>Naldaviricetes</taxon>
        <taxon>Nimaviridae</taxon>
        <taxon>Whispovirus</taxon>
    </lineage>
</organism>
<dbReference type="InterPro" id="IPR009078">
    <property type="entry name" value="Ferritin-like_SF"/>
</dbReference>
<dbReference type="InterPro" id="IPR033909">
    <property type="entry name" value="RNR_small"/>
</dbReference>
<keyword evidence="5" id="KW-0408">Iron</keyword>
<dbReference type="EC" id="1.17.4.1" evidence="3"/>
<dbReference type="InterPro" id="IPR012348">
    <property type="entry name" value="RNR-like"/>
</dbReference>
<evidence type="ECO:0000256" key="1">
    <source>
        <dbReference type="ARBA" id="ARBA00001962"/>
    </source>
</evidence>
<keyword evidence="6" id="KW-0472">Membrane</keyword>
<dbReference type="InterPro" id="IPR030475">
    <property type="entry name" value="RNR_small_AS"/>
</dbReference>
<dbReference type="SUPFAM" id="SSF47240">
    <property type="entry name" value="Ferritin-like"/>
    <property type="match status" value="1"/>
</dbReference>
<dbReference type="Gene3D" id="1.10.620.20">
    <property type="entry name" value="Ribonucleotide Reductase, subunit A"/>
    <property type="match status" value="1"/>
</dbReference>
<dbReference type="PANTHER" id="PTHR23409">
    <property type="entry name" value="RIBONUCLEOSIDE-DIPHOSPHATE REDUCTASE SMALL CHAIN"/>
    <property type="match status" value="1"/>
</dbReference>
<dbReference type="EMBL" id="KR820240">
    <property type="protein sequence ID" value="AKS10592.1"/>
    <property type="molecule type" value="Genomic_DNA"/>
</dbReference>
<sequence>MTLNQQQKQQQQSDIFDVKVQDDKLCARSDLRISDAVKIYNQTISSFLNASQKEKLNNGETLLINQLLQNLVTGCFRRVKPNSQVLTTENTNRYVSRPISYPRLWNMYNKAIASFWTPNEIDMRDDPIHWEKKLRDDDRRFISHILAFFAASDGIVIENLVVRILSEVQVMEARSFYSFQIAMESIHGDTYGAMIDALIPDQDERKKLFEASKNFPCIKKKADWAIKWIDSVDADLPEILLAFAAVEGIFFSGAFASIFWLKKRGLLPGLTFSNELISRDEGLHRDFACLLFKEGLVNLPGKERVLDIITGAVKIEQEFLTEALPVHLIGMNCDMMKIYIEFVADKLLEELNTEKYYFAKNPFDFMENISLDNKTNFFEKRVGEYQRPGVMNTKESDEDFDLDCYF</sequence>
<protein>
    <recommendedName>
        <fullName evidence="3">ribonucleoside-diphosphate reductase</fullName>
        <ecNumber evidence="3">1.17.4.1</ecNumber>
    </recommendedName>
</protein>
<evidence type="ECO:0000256" key="6">
    <source>
        <dbReference type="SAM" id="Phobius"/>
    </source>
</evidence>
<comment type="similarity">
    <text evidence="2">Belongs to the ribonucleoside diphosphate reductase small chain family.</text>
</comment>
<evidence type="ECO:0000256" key="3">
    <source>
        <dbReference type="ARBA" id="ARBA00012274"/>
    </source>
</evidence>
<feature type="transmembrane region" description="Helical" evidence="6">
    <location>
        <begin position="239"/>
        <end position="261"/>
    </location>
</feature>
<accession>A0A0K0VLK6</accession>
<dbReference type="CDD" id="cd01049">
    <property type="entry name" value="RNRR2"/>
    <property type="match status" value="1"/>
</dbReference>
<dbReference type="PANTHER" id="PTHR23409:SF18">
    <property type="entry name" value="RIBONUCLEOSIDE-DIPHOSPHATE REDUCTASE SUBUNIT M2"/>
    <property type="match status" value="1"/>
</dbReference>
<proteinExistence type="inferred from homology"/>
<dbReference type="GO" id="GO:0009263">
    <property type="term" value="P:deoxyribonucleotide biosynthetic process"/>
    <property type="evidence" value="ECO:0007669"/>
    <property type="project" value="InterPro"/>
</dbReference>
<dbReference type="GO" id="GO:0004748">
    <property type="term" value="F:ribonucleoside-diphosphate reductase activity, thioredoxin disulfide as acceptor"/>
    <property type="evidence" value="ECO:0007669"/>
    <property type="project" value="UniProtKB-EC"/>
</dbReference>
<evidence type="ECO:0000256" key="4">
    <source>
        <dbReference type="ARBA" id="ARBA00023002"/>
    </source>
</evidence>
<keyword evidence="6" id="KW-1133">Transmembrane helix</keyword>
<dbReference type="Pfam" id="PF00268">
    <property type="entry name" value="Ribonuc_red_sm"/>
    <property type="match status" value="1"/>
</dbReference>
<evidence type="ECO:0000313" key="7">
    <source>
        <dbReference type="EMBL" id="AKS10592.1"/>
    </source>
</evidence>